<reference evidence="2 3" key="1">
    <citation type="journal article" date="2009" name="PLoS Genet.">
        <title>Adaptations to submarine hydrothermal environments exemplified by the genome of Nautilia profundicola.</title>
        <authorList>
            <person name="Campbell B.J."/>
            <person name="Smith J.L."/>
            <person name="Hanson T.E."/>
            <person name="Klotz M.G."/>
            <person name="Stein L.Y."/>
            <person name="Lee C.K."/>
            <person name="Wu D."/>
            <person name="Robinson J.M."/>
            <person name="Khouri H.M."/>
            <person name="Eisen J.A."/>
            <person name="Cary S.C."/>
        </authorList>
    </citation>
    <scope>NUCLEOTIDE SEQUENCE [LARGE SCALE GENOMIC DNA]</scope>
    <source>
        <strain evidence="3">ATCC BAA-1463 / DSM 18972 / AmH</strain>
    </source>
</reference>
<dbReference type="OrthoDB" id="9962007at2"/>
<name>B9LAB7_NAUPA</name>
<evidence type="ECO:0000313" key="2">
    <source>
        <dbReference type="EMBL" id="ACM92968.1"/>
    </source>
</evidence>
<evidence type="ECO:0000313" key="3">
    <source>
        <dbReference type="Proteomes" id="UP000000448"/>
    </source>
</evidence>
<dbReference type="RefSeq" id="WP_015902020.1">
    <property type="nucleotide sequence ID" value="NC_012115.1"/>
</dbReference>
<protein>
    <submittedName>
        <fullName evidence="2">Uncharacterized protein</fullName>
    </submittedName>
</protein>
<dbReference type="STRING" id="598659.NAMH_1179"/>
<dbReference type="HOGENOM" id="CLU_1833017_0_0_7"/>
<keyword evidence="1" id="KW-0812">Transmembrane</keyword>
<dbReference type="AlphaFoldDB" id="B9LAB7"/>
<dbReference type="Proteomes" id="UP000000448">
    <property type="component" value="Chromosome"/>
</dbReference>
<keyword evidence="1" id="KW-0472">Membrane</keyword>
<gene>
    <name evidence="2" type="ordered locus">NAMH_1179</name>
</gene>
<feature type="transmembrane region" description="Helical" evidence="1">
    <location>
        <begin position="35"/>
        <end position="61"/>
    </location>
</feature>
<accession>B9LAB7</accession>
<feature type="transmembrane region" description="Helical" evidence="1">
    <location>
        <begin position="81"/>
        <end position="110"/>
    </location>
</feature>
<dbReference type="EMBL" id="CP001279">
    <property type="protein sequence ID" value="ACM92968.1"/>
    <property type="molecule type" value="Genomic_DNA"/>
</dbReference>
<dbReference type="KEGG" id="nam:NAMH_1179"/>
<keyword evidence="1" id="KW-1133">Transmembrane helix</keyword>
<organism evidence="2 3">
    <name type="scientific">Nautilia profundicola (strain ATCC BAA-1463 / DSM 18972 / AmH)</name>
    <dbReference type="NCBI Taxonomy" id="598659"/>
    <lineage>
        <taxon>Bacteria</taxon>
        <taxon>Pseudomonadati</taxon>
        <taxon>Campylobacterota</taxon>
        <taxon>Epsilonproteobacteria</taxon>
        <taxon>Nautiliales</taxon>
        <taxon>Nautiliaceae</taxon>
        <taxon>Nautilia</taxon>
    </lineage>
</organism>
<keyword evidence="3" id="KW-1185">Reference proteome</keyword>
<proteinExistence type="predicted"/>
<evidence type="ECO:0000256" key="1">
    <source>
        <dbReference type="SAM" id="Phobius"/>
    </source>
</evidence>
<sequence length="140" mass="15354">MAYIINAIGWLINFFASGKAKSAALFPLKITATTLTVAAISLYISAYLLLASFFVLLFNKFHDILNSYNDISFSDPTINSIWNAFLGVMNVTGLSSAFSSAFALFLTLYFTYFGVKIAKIVANTSMTISSKLNETLRTVD</sequence>